<feature type="region of interest" description="Disordered" evidence="1">
    <location>
        <begin position="1"/>
        <end position="62"/>
    </location>
</feature>
<organism evidence="2 3">
    <name type="scientific">Paracoccus subflavus</name>
    <dbReference type="NCBI Taxonomy" id="2528244"/>
    <lineage>
        <taxon>Bacteria</taxon>
        <taxon>Pseudomonadati</taxon>
        <taxon>Pseudomonadota</taxon>
        <taxon>Alphaproteobacteria</taxon>
        <taxon>Rhodobacterales</taxon>
        <taxon>Paracoccaceae</taxon>
        <taxon>Paracoccus</taxon>
    </lineage>
</organism>
<dbReference type="RefSeq" id="WP_130989912.1">
    <property type="nucleotide sequence ID" value="NZ_SISK01000002.1"/>
</dbReference>
<gene>
    <name evidence="2" type="ORF">EYE42_03385</name>
</gene>
<dbReference type="AlphaFoldDB" id="A0A4Q9G8P4"/>
<feature type="compositionally biased region" description="Low complexity" evidence="1">
    <location>
        <begin position="12"/>
        <end position="45"/>
    </location>
</feature>
<protein>
    <submittedName>
        <fullName evidence="2">Uncharacterized protein</fullName>
    </submittedName>
</protein>
<reference evidence="2 3" key="1">
    <citation type="submission" date="2019-02" db="EMBL/GenBank/DDBJ databases">
        <title>Paracoccus subflavus sp. nov., isolated from marine sediment of the Pacific Ocean.</title>
        <authorList>
            <person name="Zhang G."/>
        </authorList>
    </citation>
    <scope>NUCLEOTIDE SEQUENCE [LARGE SCALE GENOMIC DNA]</scope>
    <source>
        <strain evidence="2 3">GY0581</strain>
    </source>
</reference>
<dbReference type="Proteomes" id="UP000293520">
    <property type="component" value="Unassembled WGS sequence"/>
</dbReference>
<name>A0A4Q9G8P4_9RHOB</name>
<evidence type="ECO:0000313" key="3">
    <source>
        <dbReference type="Proteomes" id="UP000293520"/>
    </source>
</evidence>
<dbReference type="EMBL" id="SISK01000002">
    <property type="protein sequence ID" value="TBN42482.1"/>
    <property type="molecule type" value="Genomic_DNA"/>
</dbReference>
<sequence length="174" mass="17951">MVLSLLKPVMSPSPSSTTTTAPTTNISASTSASAPPESESTTEAAGQQTSQPEAPEGVRFDFSDAALKQIEAAALSAETAMMSGSTRSYGLSRSEAPAATSAGPVERSADAVDPTEEDRARAWAIRGMEREKLLNLVSTLNATPAANPAEKEVAEYAAAQPNIQIAPSSDRLVA</sequence>
<proteinExistence type="predicted"/>
<comment type="caution">
    <text evidence="2">The sequence shown here is derived from an EMBL/GenBank/DDBJ whole genome shotgun (WGS) entry which is preliminary data.</text>
</comment>
<evidence type="ECO:0000256" key="1">
    <source>
        <dbReference type="SAM" id="MobiDB-lite"/>
    </source>
</evidence>
<accession>A0A4Q9G8P4</accession>
<feature type="compositionally biased region" description="Polar residues" evidence="1">
    <location>
        <begin position="82"/>
        <end position="91"/>
    </location>
</feature>
<feature type="region of interest" description="Disordered" evidence="1">
    <location>
        <begin position="81"/>
        <end position="116"/>
    </location>
</feature>
<keyword evidence="3" id="KW-1185">Reference proteome</keyword>
<dbReference type="OrthoDB" id="9950088at2"/>
<evidence type="ECO:0000313" key="2">
    <source>
        <dbReference type="EMBL" id="TBN42482.1"/>
    </source>
</evidence>